<sequence>MPVALLVLFGAVILSVSGTLLIHRCSRERSFDHNALIGYFLSAVGAFYSFLLAFVVVSAWSNMNATQNNIYDEASALPGIYYDSTVFPEDQQKGLQKGVIDYAQLVISDEWPAMGKGGSSAKVDAVAGTLRKSVLSVQPQNAQQQALYSVMLGHLSKLNSDRRWRLNRAQPAIPPMFWAALVGGGVAVGIVPMFFHARRRMLHAALMATLNLMVAASLLLAHGMDQPFAGIIQVEPDAFRLALVQMGQHGP</sequence>
<organism evidence="2 3">
    <name type="scientific">Solihabitans fulvus</name>
    <dbReference type="NCBI Taxonomy" id="1892852"/>
    <lineage>
        <taxon>Bacteria</taxon>
        <taxon>Bacillati</taxon>
        <taxon>Actinomycetota</taxon>
        <taxon>Actinomycetes</taxon>
        <taxon>Pseudonocardiales</taxon>
        <taxon>Pseudonocardiaceae</taxon>
        <taxon>Solihabitans</taxon>
    </lineage>
</organism>
<dbReference type="EMBL" id="VUOB01000075">
    <property type="protein sequence ID" value="KAA2252468.1"/>
    <property type="molecule type" value="Genomic_DNA"/>
</dbReference>
<evidence type="ECO:0000313" key="2">
    <source>
        <dbReference type="EMBL" id="KAA2252468.1"/>
    </source>
</evidence>
<reference evidence="2 3" key="1">
    <citation type="submission" date="2019-09" db="EMBL/GenBank/DDBJ databases">
        <title>Goodfellowia gen. nov., a new genus of the Pseudonocardineae related to Actinoalloteichus, containing Goodfellowia coeruleoviolacea gen. nov., comb. nov. gen. nov., comb. nov.</title>
        <authorList>
            <person name="Labeda D."/>
        </authorList>
    </citation>
    <scope>NUCLEOTIDE SEQUENCE [LARGE SCALE GENOMIC DNA]</scope>
    <source>
        <strain evidence="2 3">AN110305</strain>
    </source>
</reference>
<evidence type="ECO:0000313" key="3">
    <source>
        <dbReference type="Proteomes" id="UP000323454"/>
    </source>
</evidence>
<dbReference type="Pfam" id="PF14023">
    <property type="entry name" value="Bestrophin-like"/>
    <property type="match status" value="1"/>
</dbReference>
<feature type="transmembrane region" description="Helical" evidence="1">
    <location>
        <begin position="37"/>
        <end position="60"/>
    </location>
</feature>
<dbReference type="RefSeq" id="WP_149854392.1">
    <property type="nucleotide sequence ID" value="NZ_VUOB01000075.1"/>
</dbReference>
<keyword evidence="1" id="KW-0812">Transmembrane</keyword>
<keyword evidence="3" id="KW-1185">Reference proteome</keyword>
<protein>
    <submittedName>
        <fullName evidence="2">DUF4239 domain-containing protein</fullName>
    </submittedName>
</protein>
<dbReference type="Proteomes" id="UP000323454">
    <property type="component" value="Unassembled WGS sequence"/>
</dbReference>
<dbReference type="InterPro" id="IPR025333">
    <property type="entry name" value="DUF4239"/>
</dbReference>
<evidence type="ECO:0000256" key="1">
    <source>
        <dbReference type="SAM" id="Phobius"/>
    </source>
</evidence>
<keyword evidence="1" id="KW-1133">Transmembrane helix</keyword>
<reference evidence="2 3" key="2">
    <citation type="submission" date="2019-09" db="EMBL/GenBank/DDBJ databases">
        <authorList>
            <person name="Jin C."/>
        </authorList>
    </citation>
    <scope>NUCLEOTIDE SEQUENCE [LARGE SCALE GENOMIC DNA]</scope>
    <source>
        <strain evidence="2 3">AN110305</strain>
    </source>
</reference>
<keyword evidence="1" id="KW-0472">Membrane</keyword>
<dbReference type="AlphaFoldDB" id="A0A5B2WNC7"/>
<dbReference type="OrthoDB" id="940913at2"/>
<comment type="caution">
    <text evidence="2">The sequence shown here is derived from an EMBL/GenBank/DDBJ whole genome shotgun (WGS) entry which is preliminary data.</text>
</comment>
<name>A0A5B2WNC7_9PSEU</name>
<feature type="transmembrane region" description="Helical" evidence="1">
    <location>
        <begin position="172"/>
        <end position="195"/>
    </location>
</feature>
<gene>
    <name evidence="2" type="ORF">F0L68_36120</name>
</gene>
<accession>A0A5B2WNC7</accession>
<proteinExistence type="predicted"/>
<feature type="transmembrane region" description="Helical" evidence="1">
    <location>
        <begin position="201"/>
        <end position="221"/>
    </location>
</feature>